<evidence type="ECO:0000313" key="4">
    <source>
        <dbReference type="Proteomes" id="UP001412239"/>
    </source>
</evidence>
<keyword evidence="2" id="KW-1133">Transmembrane helix</keyword>
<feature type="transmembrane region" description="Helical" evidence="2">
    <location>
        <begin position="6"/>
        <end position="27"/>
    </location>
</feature>
<dbReference type="AlphaFoldDB" id="A0A292PUN6"/>
<protein>
    <recommendedName>
        <fullName evidence="5">Translocation protein sec66</fullName>
    </recommendedName>
</protein>
<dbReference type="PANTHER" id="PTHR28229">
    <property type="entry name" value="TRANSLOCATION PROTEIN SEC66"/>
    <property type="match status" value="1"/>
</dbReference>
<proteinExistence type="predicted"/>
<name>A0A292PUN6_9PEZI</name>
<dbReference type="Pfam" id="PF09802">
    <property type="entry name" value="Sec66"/>
    <property type="match status" value="1"/>
</dbReference>
<evidence type="ECO:0000256" key="2">
    <source>
        <dbReference type="SAM" id="Phobius"/>
    </source>
</evidence>
<reference evidence="3" key="1">
    <citation type="submission" date="2015-10" db="EMBL/GenBank/DDBJ databases">
        <authorList>
            <person name="Regsiter A."/>
            <person name="william w."/>
        </authorList>
    </citation>
    <scope>NUCLEOTIDE SEQUENCE</scope>
    <source>
        <strain evidence="3">Montdore</strain>
    </source>
</reference>
<feature type="region of interest" description="Disordered" evidence="1">
    <location>
        <begin position="191"/>
        <end position="228"/>
    </location>
</feature>
<dbReference type="InterPro" id="IPR018624">
    <property type="entry name" value="Sec66"/>
</dbReference>
<dbReference type="EMBL" id="LN891054">
    <property type="protein sequence ID" value="CUS10177.1"/>
    <property type="molecule type" value="Genomic_DNA"/>
</dbReference>
<dbReference type="PANTHER" id="PTHR28229:SF1">
    <property type="entry name" value="TRANSLOCATION PROTEIN SEC66"/>
    <property type="match status" value="1"/>
</dbReference>
<organism evidence="3 4">
    <name type="scientific">Tuber aestivum</name>
    <name type="common">summer truffle</name>
    <dbReference type="NCBI Taxonomy" id="59557"/>
    <lineage>
        <taxon>Eukaryota</taxon>
        <taxon>Fungi</taxon>
        <taxon>Dikarya</taxon>
        <taxon>Ascomycota</taxon>
        <taxon>Pezizomycotina</taxon>
        <taxon>Pezizomycetes</taxon>
        <taxon>Pezizales</taxon>
        <taxon>Tuberaceae</taxon>
        <taxon>Tuber</taxon>
    </lineage>
</organism>
<gene>
    <name evidence="3" type="ORF">GSTUAT00005724001</name>
</gene>
<evidence type="ECO:0000256" key="1">
    <source>
        <dbReference type="SAM" id="MobiDB-lite"/>
    </source>
</evidence>
<evidence type="ECO:0000313" key="3">
    <source>
        <dbReference type="EMBL" id="CUS10177.1"/>
    </source>
</evidence>
<accession>A0A292PUN6</accession>
<evidence type="ECO:0008006" key="5">
    <source>
        <dbReference type="Google" id="ProtNLM"/>
    </source>
</evidence>
<keyword evidence="2" id="KW-0812">Transmembrane</keyword>
<sequence length="228" mass="25352">MVKLSIIAPLVYIVVLVGTLAVFSSLYRKRKAKKAASLEPWFGPHYSRDIYLTLLHQENPKVPDSILKAALVRRATEDIRRIVTIRQAKGSLQQLLQRGSIGDDLWTRFTVAEAEIEEGEAREKLIAVAQQELKDVAMEANGFGSEWAASIFQSAHEIVQATKIRERAAEVAEQAAAERVWWNEKRERASRELLGENSDEDGVLVESSGSRGAARPGTTTQRKGKNAT</sequence>
<dbReference type="GO" id="GO:0031204">
    <property type="term" value="P:post-translational protein targeting to membrane, translocation"/>
    <property type="evidence" value="ECO:0007669"/>
    <property type="project" value="InterPro"/>
</dbReference>
<keyword evidence="2" id="KW-0472">Membrane</keyword>
<dbReference type="GO" id="GO:0031207">
    <property type="term" value="C:Sec62/Sec63 complex"/>
    <property type="evidence" value="ECO:0007669"/>
    <property type="project" value="InterPro"/>
</dbReference>
<dbReference type="Proteomes" id="UP001412239">
    <property type="component" value="Unassembled WGS sequence"/>
</dbReference>
<keyword evidence="4" id="KW-1185">Reference proteome</keyword>